<proteinExistence type="predicted"/>
<dbReference type="HOGENOM" id="CLU_1251315_0_0_1"/>
<gene>
    <name evidence="2" type="ORF">SBOR_5355</name>
</gene>
<reference evidence="2 3" key="1">
    <citation type="journal article" date="2014" name="Genome Announc.">
        <title>Draft genome sequence of Sclerotinia borealis, a psychrophilic plant pathogenic fungus.</title>
        <authorList>
            <person name="Mardanov A.V."/>
            <person name="Beletsky A.V."/>
            <person name="Kadnikov V.V."/>
            <person name="Ignatov A.N."/>
            <person name="Ravin N.V."/>
        </authorList>
    </citation>
    <scope>NUCLEOTIDE SEQUENCE [LARGE SCALE GENOMIC DNA]</scope>
    <source>
        <strain evidence="3">F-4157</strain>
    </source>
</reference>
<sequence>MLKKDSLLIDLRQDKDSEISRLRAEKDSEINQKDAEILKLRQDNDNKGQEQLGKIKELREYISRLEGLKVDVRELNKEKKGIITQIDELNNLALKEKQRFTDLSGEHESDISTLREQDKELGNAKKELRIKDRSVTNMREDFFGKDTELRTAKKDLQILRTNMNTSMTTIRDTEKQLSDSKKARDTITEKFQKHNKLIVANGLRFTDMGKELNTFREEKEI</sequence>
<feature type="coiled-coil region" evidence="1">
    <location>
        <begin position="58"/>
        <end position="92"/>
    </location>
</feature>
<dbReference type="AlphaFoldDB" id="W9CC11"/>
<dbReference type="EMBL" id="AYSA01000258">
    <property type="protein sequence ID" value="ESZ94287.1"/>
    <property type="molecule type" value="Genomic_DNA"/>
</dbReference>
<evidence type="ECO:0000313" key="3">
    <source>
        <dbReference type="Proteomes" id="UP000019487"/>
    </source>
</evidence>
<accession>W9CC11</accession>
<dbReference type="Proteomes" id="UP000019487">
    <property type="component" value="Unassembled WGS sequence"/>
</dbReference>
<organism evidence="2 3">
    <name type="scientific">Sclerotinia borealis (strain F-4128)</name>
    <dbReference type="NCBI Taxonomy" id="1432307"/>
    <lineage>
        <taxon>Eukaryota</taxon>
        <taxon>Fungi</taxon>
        <taxon>Dikarya</taxon>
        <taxon>Ascomycota</taxon>
        <taxon>Pezizomycotina</taxon>
        <taxon>Leotiomycetes</taxon>
        <taxon>Helotiales</taxon>
        <taxon>Sclerotiniaceae</taxon>
        <taxon>Sclerotinia</taxon>
    </lineage>
</organism>
<comment type="caution">
    <text evidence="2">The sequence shown here is derived from an EMBL/GenBank/DDBJ whole genome shotgun (WGS) entry which is preliminary data.</text>
</comment>
<evidence type="ECO:0000313" key="2">
    <source>
        <dbReference type="EMBL" id="ESZ94287.1"/>
    </source>
</evidence>
<keyword evidence="1" id="KW-0175">Coiled coil</keyword>
<keyword evidence="3" id="KW-1185">Reference proteome</keyword>
<evidence type="ECO:0000256" key="1">
    <source>
        <dbReference type="SAM" id="Coils"/>
    </source>
</evidence>
<protein>
    <submittedName>
        <fullName evidence="2">Uncharacterized protein</fullName>
    </submittedName>
</protein>
<name>W9CC11_SCLBF</name>